<comment type="caution">
    <text evidence="1">The sequence shown here is derived from an EMBL/GenBank/DDBJ whole genome shotgun (WGS) entry which is preliminary data.</text>
</comment>
<evidence type="ECO:0000313" key="1">
    <source>
        <dbReference type="EMBL" id="KAI3365187.1"/>
    </source>
</evidence>
<sequence>AEHAELPSLSLNMDLIPSRSVLLRDKCMFVELTELCRQVPERLVALSFDMSGAVFTQPVARQPLPNRLVDEGSCKAAGVDVVMRVSVQGSLGSLCVCVWHCGLTIATRFSVFYALASRPADEVRVKAEAGNGRATWEIIQLSDQRGHTRGLITSSSTATQPTRRPRAALRKPHQIPHALQELFGRPGHRSASSRLPPPTAAWQHRRAAAQSQECIAAWKDSPRGAGMTRSAVLLQPPPLLLLVGFRWGQLECNDEMEKFQRSEHSHAEGSGPKEAPHQDNGECKQREVEGGEQELKCKCGPLGIIAPGERAWADGQPAALKSFSHSAESGASYGIIGTTGVRLVIAQSWTAEGELFPALGPRTVDMTTTQRQMWTSPVVQAEQLSTPSPPHPKLIPPKLIPLDGCELAQGQKRRERSSGMAR</sequence>
<feature type="non-terminal residue" evidence="1">
    <location>
        <position position="1"/>
    </location>
</feature>
<reference evidence="1" key="1">
    <citation type="submission" date="2022-04" db="EMBL/GenBank/DDBJ databases">
        <title>Jade perch genome.</title>
        <authorList>
            <person name="Chao B."/>
        </authorList>
    </citation>
    <scope>NUCLEOTIDE SEQUENCE</scope>
    <source>
        <strain evidence="1">CB-2022</strain>
    </source>
</reference>
<accession>A0ACB8WBC0</accession>
<dbReference type="Proteomes" id="UP000831701">
    <property type="component" value="Chromosome 12"/>
</dbReference>
<keyword evidence="2" id="KW-1185">Reference proteome</keyword>
<evidence type="ECO:0000313" key="2">
    <source>
        <dbReference type="Proteomes" id="UP000831701"/>
    </source>
</evidence>
<protein>
    <submittedName>
        <fullName evidence="1">Uncharacterized protein</fullName>
    </submittedName>
</protein>
<dbReference type="EMBL" id="CM041542">
    <property type="protein sequence ID" value="KAI3365187.1"/>
    <property type="molecule type" value="Genomic_DNA"/>
</dbReference>
<organism evidence="1 2">
    <name type="scientific">Scortum barcoo</name>
    <name type="common">barcoo grunter</name>
    <dbReference type="NCBI Taxonomy" id="214431"/>
    <lineage>
        <taxon>Eukaryota</taxon>
        <taxon>Metazoa</taxon>
        <taxon>Chordata</taxon>
        <taxon>Craniata</taxon>
        <taxon>Vertebrata</taxon>
        <taxon>Euteleostomi</taxon>
        <taxon>Actinopterygii</taxon>
        <taxon>Neopterygii</taxon>
        <taxon>Teleostei</taxon>
        <taxon>Neoteleostei</taxon>
        <taxon>Acanthomorphata</taxon>
        <taxon>Eupercaria</taxon>
        <taxon>Centrarchiformes</taxon>
        <taxon>Terapontoidei</taxon>
        <taxon>Terapontidae</taxon>
        <taxon>Scortum</taxon>
    </lineage>
</organism>
<name>A0ACB8WBC0_9TELE</name>
<gene>
    <name evidence="1" type="ORF">L3Q82_010288</name>
</gene>
<proteinExistence type="predicted"/>